<protein>
    <recommendedName>
        <fullName evidence="1">AB hydrolase-1 domain-containing protein</fullName>
    </recommendedName>
</protein>
<gene>
    <name evidence="2" type="ORF">GCM10010345_80140</name>
</gene>
<dbReference type="SUPFAM" id="SSF53474">
    <property type="entry name" value="alpha/beta-Hydrolases"/>
    <property type="match status" value="1"/>
</dbReference>
<accession>A0ABQ3DEA3</accession>
<organism evidence="2 3">
    <name type="scientific">Streptomyces canarius</name>
    <dbReference type="NCBI Taxonomy" id="285453"/>
    <lineage>
        <taxon>Bacteria</taxon>
        <taxon>Bacillati</taxon>
        <taxon>Actinomycetota</taxon>
        <taxon>Actinomycetes</taxon>
        <taxon>Kitasatosporales</taxon>
        <taxon>Streptomycetaceae</taxon>
        <taxon>Streptomyces</taxon>
    </lineage>
</organism>
<dbReference type="Pfam" id="PF12697">
    <property type="entry name" value="Abhydrolase_6"/>
    <property type="match status" value="1"/>
</dbReference>
<dbReference type="InterPro" id="IPR052897">
    <property type="entry name" value="Sec-Metab_Biosynth_Hydrolase"/>
</dbReference>
<dbReference type="RefSeq" id="WP_189894175.1">
    <property type="nucleotide sequence ID" value="NZ_BMVN01000050.1"/>
</dbReference>
<reference evidence="3" key="1">
    <citation type="journal article" date="2019" name="Int. J. Syst. Evol. Microbiol.">
        <title>The Global Catalogue of Microorganisms (GCM) 10K type strain sequencing project: providing services to taxonomists for standard genome sequencing and annotation.</title>
        <authorList>
            <consortium name="The Broad Institute Genomics Platform"/>
            <consortium name="The Broad Institute Genome Sequencing Center for Infectious Disease"/>
            <person name="Wu L."/>
            <person name="Ma J."/>
        </authorList>
    </citation>
    <scope>NUCLEOTIDE SEQUENCE [LARGE SCALE GENOMIC DNA]</scope>
    <source>
        <strain evidence="3">JCM 4733</strain>
    </source>
</reference>
<dbReference type="InterPro" id="IPR029058">
    <property type="entry name" value="AB_hydrolase_fold"/>
</dbReference>
<dbReference type="InterPro" id="IPR000073">
    <property type="entry name" value="AB_hydrolase_1"/>
</dbReference>
<name>A0ABQ3DEA3_9ACTN</name>
<evidence type="ECO:0000313" key="3">
    <source>
        <dbReference type="Proteomes" id="UP000653644"/>
    </source>
</evidence>
<feature type="domain" description="AB hydrolase-1" evidence="1">
    <location>
        <begin position="10"/>
        <end position="225"/>
    </location>
</feature>
<sequence>MNEITGRPQFLLVHGAWHGSWCWRELQDVLADRGWTSHTVDLPSVVPEGSGGKLPGLLDDARVVREKIDSIQAPLVVVGHSYGGAPVTQATPGAANVSHLVYVAAFALDEGESLMTCFGGEQPDPATVEGVIPVREDPAETLYNDVPEDKRKAALARLLPQTALSFAEPVSRAGWKTVPTSYVLCDDDRSLPPSYQEPFAERAGAVHHLPSGHTPLLSMPEKLADLLERIAHDTPA</sequence>
<evidence type="ECO:0000259" key="1">
    <source>
        <dbReference type="Pfam" id="PF12697"/>
    </source>
</evidence>
<dbReference type="PANTHER" id="PTHR37017">
    <property type="entry name" value="AB HYDROLASE-1 DOMAIN-CONTAINING PROTEIN-RELATED"/>
    <property type="match status" value="1"/>
</dbReference>
<proteinExistence type="predicted"/>
<dbReference type="Proteomes" id="UP000653644">
    <property type="component" value="Unassembled WGS sequence"/>
</dbReference>
<evidence type="ECO:0000313" key="2">
    <source>
        <dbReference type="EMBL" id="GHA63885.1"/>
    </source>
</evidence>
<comment type="caution">
    <text evidence="2">The sequence shown here is derived from an EMBL/GenBank/DDBJ whole genome shotgun (WGS) entry which is preliminary data.</text>
</comment>
<dbReference type="EMBL" id="BMVN01000050">
    <property type="protein sequence ID" value="GHA63885.1"/>
    <property type="molecule type" value="Genomic_DNA"/>
</dbReference>
<dbReference type="Gene3D" id="3.40.50.1820">
    <property type="entry name" value="alpha/beta hydrolase"/>
    <property type="match status" value="1"/>
</dbReference>
<keyword evidence="3" id="KW-1185">Reference proteome</keyword>
<dbReference type="PANTHER" id="PTHR37017:SF11">
    <property type="entry name" value="ESTERASE_LIPASE_THIOESTERASE DOMAIN-CONTAINING PROTEIN"/>
    <property type="match status" value="1"/>
</dbReference>